<dbReference type="GO" id="GO:0016758">
    <property type="term" value="F:hexosyltransferase activity"/>
    <property type="evidence" value="ECO:0007669"/>
    <property type="project" value="InterPro"/>
</dbReference>
<feature type="compositionally biased region" description="Gly residues" evidence="8">
    <location>
        <begin position="7"/>
        <end position="17"/>
    </location>
</feature>
<keyword evidence="3" id="KW-0808">Transferase</keyword>
<dbReference type="InterPro" id="IPR018584">
    <property type="entry name" value="GT87"/>
</dbReference>
<feature type="region of interest" description="Disordered" evidence="8">
    <location>
        <begin position="658"/>
        <end position="678"/>
    </location>
</feature>
<comment type="subcellular location">
    <subcellularLocation>
        <location evidence="1">Cell membrane</location>
        <topology evidence="1">Multi-pass membrane protein</topology>
    </subcellularLocation>
</comment>
<dbReference type="EMBL" id="CP159218">
    <property type="protein sequence ID" value="XCG63665.1"/>
    <property type="molecule type" value="Genomic_DNA"/>
</dbReference>
<keyword evidence="2" id="KW-1003">Cell membrane</keyword>
<feature type="transmembrane region" description="Helical" evidence="9">
    <location>
        <begin position="344"/>
        <end position="364"/>
    </location>
</feature>
<evidence type="ECO:0000256" key="5">
    <source>
        <dbReference type="ARBA" id="ARBA00022989"/>
    </source>
</evidence>
<organism evidence="10">
    <name type="scientific">Nakamurella sp. A5-74</name>
    <dbReference type="NCBI Taxonomy" id="3158264"/>
    <lineage>
        <taxon>Bacteria</taxon>
        <taxon>Bacillati</taxon>
        <taxon>Actinomycetota</taxon>
        <taxon>Actinomycetes</taxon>
        <taxon>Nakamurellales</taxon>
        <taxon>Nakamurellaceae</taxon>
        <taxon>Nakamurella</taxon>
    </lineage>
</organism>
<keyword evidence="6 9" id="KW-0472">Membrane</keyword>
<feature type="transmembrane region" description="Helical" evidence="9">
    <location>
        <begin position="488"/>
        <end position="511"/>
    </location>
</feature>
<gene>
    <name evidence="10" type="ORF">ABLG96_21185</name>
</gene>
<evidence type="ECO:0000313" key="10">
    <source>
        <dbReference type="EMBL" id="XCG63665.1"/>
    </source>
</evidence>
<feature type="transmembrane region" description="Helical" evidence="9">
    <location>
        <begin position="384"/>
        <end position="413"/>
    </location>
</feature>
<keyword evidence="5 9" id="KW-1133">Transmembrane helix</keyword>
<feature type="transmembrane region" description="Helical" evidence="9">
    <location>
        <begin position="314"/>
        <end position="332"/>
    </location>
</feature>
<feature type="compositionally biased region" description="Low complexity" evidence="8">
    <location>
        <begin position="51"/>
        <end position="76"/>
    </location>
</feature>
<accession>A0AAU8DNV1</accession>
<evidence type="ECO:0000256" key="4">
    <source>
        <dbReference type="ARBA" id="ARBA00022692"/>
    </source>
</evidence>
<evidence type="ECO:0000256" key="7">
    <source>
        <dbReference type="ARBA" id="ARBA00024033"/>
    </source>
</evidence>
<evidence type="ECO:0000256" key="2">
    <source>
        <dbReference type="ARBA" id="ARBA00022475"/>
    </source>
</evidence>
<sequence>MSDRAGEGPGVDPGGSGDAMAPVPSPTPGVFTESEAAFAPLPADHPDRAFAPEAATPDAANDPSQAAAATPSATGTTRGGGRSSRRRHRGTDLAPSASLGPDERVVPSWTDPTVRRASSLVGGPLGRHAQVGRNVLITPLRVCLLMAIFVLALGWLAKSPCIQTKGDPPVLDQGGNKPWLTGCYNDVVPLYGSRGLNRPADFPYANSFIDLTDQGERRIYPADRVSTVDGQLQYVGPDGTVQLSDQDVVGDPKTGYRQVQDGALVTVPDIGAIGTVRYLEYPVLTGVLMWGISWVNQGYLELGRSGVVPQGLDVASYFSIGAIVLSLCYLWAVMCTARMARKRVWDTAIMCLGPLLIVHGFTNWDLLAVGLTAGGMLAWSRKKPGVAGILLGLGMAAKLYPILLLGPLLVLCLRSGRMPAFVKALVGAVIAWAVVNVPVMLLHPDAWYEFIRLNSARPPEYDSWYFIVQQLSGSTIWNATVSGGTPTLLNAVSLVLFLIACAAIGWLALSAERRPRFAQLAFLVVTAFLLTNKVWSPQYSIWLLPLVALALPRWRPVLIWQFCEAVTWLLLMLQFAGNNAQGQPLYLSIYPFIGAAIIRGALVVMLAVLVIREIIRPATDLVRQTGDDDPTGGVLEDAPDRFTLPSLPTLVRGISQRRRPVVDDAQPAPGLTAVGDPR</sequence>
<feature type="transmembrane region" description="Helical" evidence="9">
    <location>
        <begin position="135"/>
        <end position="157"/>
    </location>
</feature>
<evidence type="ECO:0000256" key="9">
    <source>
        <dbReference type="SAM" id="Phobius"/>
    </source>
</evidence>
<feature type="transmembrane region" description="Helical" evidence="9">
    <location>
        <begin position="589"/>
        <end position="611"/>
    </location>
</feature>
<protein>
    <submittedName>
        <fullName evidence="10">Glycosyltransferase 87 family protein</fullName>
    </submittedName>
</protein>
<proteinExistence type="inferred from homology"/>
<dbReference type="Pfam" id="PF09594">
    <property type="entry name" value="GT87"/>
    <property type="match status" value="1"/>
</dbReference>
<evidence type="ECO:0000256" key="1">
    <source>
        <dbReference type="ARBA" id="ARBA00004651"/>
    </source>
</evidence>
<feature type="transmembrane region" description="Helical" evidence="9">
    <location>
        <begin position="420"/>
        <end position="443"/>
    </location>
</feature>
<feature type="region of interest" description="Disordered" evidence="8">
    <location>
        <begin position="1"/>
        <end position="109"/>
    </location>
</feature>
<evidence type="ECO:0000256" key="6">
    <source>
        <dbReference type="ARBA" id="ARBA00023136"/>
    </source>
</evidence>
<keyword evidence="4 9" id="KW-0812">Transmembrane</keyword>
<evidence type="ECO:0000256" key="8">
    <source>
        <dbReference type="SAM" id="MobiDB-lite"/>
    </source>
</evidence>
<dbReference type="GO" id="GO:0005886">
    <property type="term" value="C:plasma membrane"/>
    <property type="evidence" value="ECO:0007669"/>
    <property type="project" value="UniProtKB-SubCell"/>
</dbReference>
<name>A0AAU8DNV1_9ACTN</name>
<reference evidence="10" key="1">
    <citation type="submission" date="2024-05" db="EMBL/GenBank/DDBJ databases">
        <authorList>
            <person name="Cai S.Y."/>
            <person name="Jin L.M."/>
            <person name="Li H.R."/>
        </authorList>
    </citation>
    <scope>NUCLEOTIDE SEQUENCE</scope>
    <source>
        <strain evidence="10">A5-74</strain>
    </source>
</reference>
<dbReference type="RefSeq" id="WP_353649280.1">
    <property type="nucleotide sequence ID" value="NZ_CP159218.1"/>
</dbReference>
<comment type="similarity">
    <text evidence="7">Belongs to the glycosyltransferase 87 family.</text>
</comment>
<feature type="transmembrane region" description="Helical" evidence="9">
    <location>
        <begin position="517"/>
        <end position="536"/>
    </location>
</feature>
<evidence type="ECO:0000256" key="3">
    <source>
        <dbReference type="ARBA" id="ARBA00022679"/>
    </source>
</evidence>
<dbReference type="AlphaFoldDB" id="A0AAU8DNV1"/>
<feature type="transmembrane region" description="Helical" evidence="9">
    <location>
        <begin position="557"/>
        <end position="577"/>
    </location>
</feature>